<sequence length="93" mass="10524">MAANQDQAEDSPIHRSFYPSGKAEAEPQKNYTNDEVWLKQDATRGPMWVTVVDCEKNPGTDAWSYTLKDNQGISVDEGKAFPQSDLYRAKKKK</sequence>
<dbReference type="Proteomes" id="UP000490939">
    <property type="component" value="Unassembled WGS sequence"/>
</dbReference>
<protein>
    <submittedName>
        <fullName evidence="2">Uncharacterized protein</fullName>
    </submittedName>
</protein>
<keyword evidence="5" id="KW-1185">Reference proteome</keyword>
<dbReference type="AlphaFoldDB" id="A0A8H3VES4"/>
<accession>A0A8H3VES4</accession>
<feature type="region of interest" description="Disordered" evidence="1">
    <location>
        <begin position="1"/>
        <end position="34"/>
    </location>
</feature>
<dbReference type="EMBL" id="WNWR01000114">
    <property type="protein sequence ID" value="KAE9990965.1"/>
    <property type="molecule type" value="Genomic_DNA"/>
</dbReference>
<evidence type="ECO:0000313" key="4">
    <source>
        <dbReference type="Proteomes" id="UP000447873"/>
    </source>
</evidence>
<evidence type="ECO:0000313" key="5">
    <source>
        <dbReference type="Proteomes" id="UP000490939"/>
    </source>
</evidence>
<evidence type="ECO:0000313" key="3">
    <source>
        <dbReference type="EMBL" id="KAE9990965.1"/>
    </source>
</evidence>
<gene>
    <name evidence="3" type="ORF">EG327_000678</name>
    <name evidence="2" type="ORF">EG328_008699</name>
</gene>
<proteinExistence type="predicted"/>
<reference evidence="2 4" key="1">
    <citation type="submission" date="2018-12" db="EMBL/GenBank/DDBJ databases">
        <title>Venturia inaequalis Genome Resource.</title>
        <authorList>
            <person name="Lichtner F.J."/>
        </authorList>
    </citation>
    <scope>NUCLEOTIDE SEQUENCE [LARGE SCALE GENOMIC DNA]</scope>
    <source>
        <strain evidence="2 4">120213</strain>
        <strain evidence="3 5">DMI_063113</strain>
    </source>
</reference>
<name>A0A8H3VES4_VENIN</name>
<evidence type="ECO:0000256" key="1">
    <source>
        <dbReference type="SAM" id="MobiDB-lite"/>
    </source>
</evidence>
<evidence type="ECO:0000313" key="2">
    <source>
        <dbReference type="EMBL" id="KAE9988682.1"/>
    </source>
</evidence>
<dbReference type="EMBL" id="WNWS01000005">
    <property type="protein sequence ID" value="KAE9988682.1"/>
    <property type="molecule type" value="Genomic_DNA"/>
</dbReference>
<organism evidence="2 4">
    <name type="scientific">Venturia inaequalis</name>
    <name type="common">Apple scab fungus</name>
    <dbReference type="NCBI Taxonomy" id="5025"/>
    <lineage>
        <taxon>Eukaryota</taxon>
        <taxon>Fungi</taxon>
        <taxon>Dikarya</taxon>
        <taxon>Ascomycota</taxon>
        <taxon>Pezizomycotina</taxon>
        <taxon>Dothideomycetes</taxon>
        <taxon>Pleosporomycetidae</taxon>
        <taxon>Venturiales</taxon>
        <taxon>Venturiaceae</taxon>
        <taxon>Venturia</taxon>
    </lineage>
</organism>
<dbReference type="Proteomes" id="UP000447873">
    <property type="component" value="Unassembled WGS sequence"/>
</dbReference>
<comment type="caution">
    <text evidence="2">The sequence shown here is derived from an EMBL/GenBank/DDBJ whole genome shotgun (WGS) entry which is preliminary data.</text>
</comment>